<dbReference type="CDD" id="cd03505">
    <property type="entry name" value="Delta9-FADS-like"/>
    <property type="match status" value="1"/>
</dbReference>
<dbReference type="EMBL" id="AAFI02000125">
    <property type="protein sequence ID" value="EAL63022.1"/>
    <property type="molecule type" value="Genomic_DNA"/>
</dbReference>
<dbReference type="Reactome" id="R-DDI-75105">
    <property type="pathway name" value="Fatty acyl-CoA biosynthesis"/>
</dbReference>
<evidence type="ECO:0000256" key="5">
    <source>
        <dbReference type="ARBA" id="ARBA00022723"/>
    </source>
</evidence>
<evidence type="ECO:0000313" key="16">
    <source>
        <dbReference type="Proteomes" id="UP000002195"/>
    </source>
</evidence>
<evidence type="ECO:0000256" key="3">
    <source>
        <dbReference type="ARBA" id="ARBA00022516"/>
    </source>
</evidence>
<keyword evidence="6" id="KW-0276">Fatty acid metabolism</keyword>
<protein>
    <submittedName>
        <fullName evidence="15">Delta 9 fatty acid desaturase</fullName>
    </submittedName>
</protein>
<keyword evidence="9" id="KW-0408">Iron</keyword>
<feature type="transmembrane region" description="Helical" evidence="13">
    <location>
        <begin position="466"/>
        <end position="487"/>
    </location>
</feature>
<dbReference type="Pfam" id="PF00173">
    <property type="entry name" value="Cyt-b5"/>
    <property type="match status" value="1"/>
</dbReference>
<dbReference type="InterPro" id="IPR005804">
    <property type="entry name" value="FA_desaturase_dom"/>
</dbReference>
<feature type="transmembrane region" description="Helical" evidence="13">
    <location>
        <begin position="88"/>
        <end position="106"/>
    </location>
</feature>
<dbReference type="GeneID" id="8626813"/>
<keyword evidence="7 13" id="KW-1133">Transmembrane helix</keyword>
<dbReference type="PROSITE" id="PS50255">
    <property type="entry name" value="CYTOCHROME_B5_2"/>
    <property type="match status" value="1"/>
</dbReference>
<feature type="transmembrane region" description="Helical" evidence="13">
    <location>
        <begin position="159"/>
        <end position="178"/>
    </location>
</feature>
<feature type="transmembrane region" description="Helical" evidence="13">
    <location>
        <begin position="184"/>
        <end position="201"/>
    </location>
</feature>
<dbReference type="FunCoup" id="Q54IE9">
    <property type="interactions" value="103"/>
</dbReference>
<dbReference type="eggNOG" id="KOG0537">
    <property type="taxonomic scope" value="Eukaryota"/>
</dbReference>
<reference evidence="15 16" key="1">
    <citation type="journal article" date="2005" name="Nature">
        <title>The genome of the social amoeba Dictyostelium discoideum.</title>
        <authorList>
            <consortium name="The Dictyostelium discoideum Sequencing Consortium"/>
            <person name="Eichinger L."/>
            <person name="Pachebat J.A."/>
            <person name="Glockner G."/>
            <person name="Rajandream M.A."/>
            <person name="Sucgang R."/>
            <person name="Berriman M."/>
            <person name="Song J."/>
            <person name="Olsen R."/>
            <person name="Szafranski K."/>
            <person name="Xu Q."/>
            <person name="Tunggal B."/>
            <person name="Kummerfeld S."/>
            <person name="Madera M."/>
            <person name="Konfortov B.A."/>
            <person name="Rivero F."/>
            <person name="Bankier A.T."/>
            <person name="Lehmann R."/>
            <person name="Hamlin N."/>
            <person name="Davies R."/>
            <person name="Gaudet P."/>
            <person name="Fey P."/>
            <person name="Pilcher K."/>
            <person name="Chen G."/>
            <person name="Saunders D."/>
            <person name="Sodergren E."/>
            <person name="Davis P."/>
            <person name="Kerhornou A."/>
            <person name="Nie X."/>
            <person name="Hall N."/>
            <person name="Anjard C."/>
            <person name="Hemphill L."/>
            <person name="Bason N."/>
            <person name="Farbrother P."/>
            <person name="Desany B."/>
            <person name="Just E."/>
            <person name="Morio T."/>
            <person name="Rost R."/>
            <person name="Churcher C."/>
            <person name="Cooper J."/>
            <person name="Haydock S."/>
            <person name="van Driessche N."/>
            <person name="Cronin A."/>
            <person name="Goodhead I."/>
            <person name="Muzny D."/>
            <person name="Mourier T."/>
            <person name="Pain A."/>
            <person name="Lu M."/>
            <person name="Harper D."/>
            <person name="Lindsay R."/>
            <person name="Hauser H."/>
            <person name="James K."/>
            <person name="Quiles M."/>
            <person name="Madan Babu M."/>
            <person name="Saito T."/>
            <person name="Buchrieser C."/>
            <person name="Wardroper A."/>
            <person name="Felder M."/>
            <person name="Thangavelu M."/>
            <person name="Johnson D."/>
            <person name="Knights A."/>
            <person name="Loulseged H."/>
            <person name="Mungall K."/>
            <person name="Oliver K."/>
            <person name="Price C."/>
            <person name="Quail M.A."/>
            <person name="Urushihara H."/>
            <person name="Hernandez J."/>
            <person name="Rabbinowitsch E."/>
            <person name="Steffen D."/>
            <person name="Sanders M."/>
            <person name="Ma J."/>
            <person name="Kohara Y."/>
            <person name="Sharp S."/>
            <person name="Simmonds M."/>
            <person name="Spiegler S."/>
            <person name="Tivey A."/>
            <person name="Sugano S."/>
            <person name="White B."/>
            <person name="Walker D."/>
            <person name="Woodward J."/>
            <person name="Winckler T."/>
            <person name="Tanaka Y."/>
            <person name="Shaulsky G."/>
            <person name="Schleicher M."/>
            <person name="Weinstock G."/>
            <person name="Rosenthal A."/>
            <person name="Cox E.C."/>
            <person name="Chisholm R.L."/>
            <person name="Gibbs R."/>
            <person name="Loomis W.F."/>
            <person name="Platzer M."/>
            <person name="Kay R.R."/>
            <person name="Williams J."/>
            <person name="Dear P.H."/>
            <person name="Noegel A.A."/>
            <person name="Barrell B."/>
            <person name="Kuspa A."/>
        </authorList>
    </citation>
    <scope>NUCLEOTIDE SEQUENCE [LARGE SCALE GENOMIC DNA]</scope>
    <source>
        <strain evidence="15 16">AX4</strain>
    </source>
</reference>
<dbReference type="PROSITE" id="PS00476">
    <property type="entry name" value="FATTY_ACID_DESATUR_1"/>
    <property type="match status" value="1"/>
</dbReference>
<dbReference type="eggNOG" id="KOG1600">
    <property type="taxonomic scope" value="Eukaryota"/>
</dbReference>
<evidence type="ECO:0000256" key="2">
    <source>
        <dbReference type="ARBA" id="ARBA00009295"/>
    </source>
</evidence>
<name>Q54IE9_DICDI</name>
<dbReference type="InterPro" id="IPR001522">
    <property type="entry name" value="FADS-1_CS"/>
</dbReference>
<keyword evidence="8" id="KW-0560">Oxidoreductase</keyword>
<dbReference type="OMA" id="HEFPYDY"/>
<evidence type="ECO:0000313" key="15">
    <source>
        <dbReference type="EMBL" id="EAL63022.1"/>
    </source>
</evidence>
<feature type="transmembrane region" description="Helical" evidence="13">
    <location>
        <begin position="353"/>
        <end position="374"/>
    </location>
</feature>
<feature type="domain" description="Cytochrome b5 heme-binding" evidence="14">
    <location>
        <begin position="620"/>
        <end position="699"/>
    </location>
</feature>
<dbReference type="Pfam" id="PF00487">
    <property type="entry name" value="FA_desaturase"/>
    <property type="match status" value="1"/>
</dbReference>
<feature type="transmembrane region" description="Helical" evidence="13">
    <location>
        <begin position="59"/>
        <end position="76"/>
    </location>
</feature>
<dbReference type="GO" id="GO:0004768">
    <property type="term" value="F:stearoyl-CoA 9-desaturase activity"/>
    <property type="evidence" value="ECO:0000318"/>
    <property type="project" value="GO_Central"/>
</dbReference>
<accession>Q54IE9</accession>
<evidence type="ECO:0000256" key="8">
    <source>
        <dbReference type="ARBA" id="ARBA00023002"/>
    </source>
</evidence>
<evidence type="ECO:0000256" key="12">
    <source>
        <dbReference type="ARBA" id="ARBA00023160"/>
    </source>
</evidence>
<dbReference type="RefSeq" id="XP_636528.1">
    <property type="nucleotide sequence ID" value="XM_631436.1"/>
</dbReference>
<dbReference type="PANTHER" id="PTHR11351">
    <property type="entry name" value="ACYL-COA DESATURASE"/>
    <property type="match status" value="1"/>
</dbReference>
<proteinExistence type="inferred from homology"/>
<keyword evidence="3" id="KW-0444">Lipid biosynthesis</keyword>
<dbReference type="AlphaFoldDB" id="Q54IE9"/>
<keyword evidence="16" id="KW-1185">Reference proteome</keyword>
<evidence type="ECO:0000256" key="10">
    <source>
        <dbReference type="ARBA" id="ARBA00023098"/>
    </source>
</evidence>
<dbReference type="Proteomes" id="UP000002195">
    <property type="component" value="Unassembled WGS sequence"/>
</dbReference>
<comment type="subcellular location">
    <subcellularLocation>
        <location evidence="1">Membrane</location>
        <topology evidence="1">Multi-pass membrane protein</topology>
    </subcellularLocation>
</comment>
<organism evidence="15 16">
    <name type="scientific">Dictyostelium discoideum</name>
    <name type="common">Social amoeba</name>
    <dbReference type="NCBI Taxonomy" id="44689"/>
    <lineage>
        <taxon>Eukaryota</taxon>
        <taxon>Amoebozoa</taxon>
        <taxon>Evosea</taxon>
        <taxon>Eumycetozoa</taxon>
        <taxon>Dictyostelia</taxon>
        <taxon>Dictyosteliales</taxon>
        <taxon>Dictyosteliaceae</taxon>
        <taxon>Dictyostelium</taxon>
    </lineage>
</organism>
<keyword evidence="4 13" id="KW-0812">Transmembrane</keyword>
<dbReference type="HOGENOM" id="CLU_393533_0_0_1"/>
<feature type="transmembrane region" description="Helical" evidence="13">
    <location>
        <begin position="327"/>
        <end position="347"/>
    </location>
</feature>
<dbReference type="STRING" id="44689.Q54IE9"/>
<evidence type="ECO:0000256" key="9">
    <source>
        <dbReference type="ARBA" id="ARBA00023004"/>
    </source>
</evidence>
<dbReference type="SMART" id="SM01117">
    <property type="entry name" value="Cyt-b5"/>
    <property type="match status" value="1"/>
</dbReference>
<dbReference type="SMR" id="Q54IE9"/>
<dbReference type="PANTHER" id="PTHR11351:SF29">
    <property type="entry name" value="DELTA 9 FATTY ACID DESATURASE"/>
    <property type="match status" value="1"/>
</dbReference>
<dbReference type="Gene3D" id="3.10.120.10">
    <property type="entry name" value="Cytochrome b5-like heme/steroid binding domain"/>
    <property type="match status" value="1"/>
</dbReference>
<dbReference type="KEGG" id="ddi:DDB_G0288801"/>
<evidence type="ECO:0000256" key="4">
    <source>
        <dbReference type="ARBA" id="ARBA00022692"/>
    </source>
</evidence>
<keyword evidence="11 13" id="KW-0472">Membrane</keyword>
<dbReference type="dictyBase" id="DDB_G0288801">
    <property type="gene designation" value="scdA"/>
</dbReference>
<dbReference type="PRINTS" id="PR00075">
    <property type="entry name" value="FACDDSATRASE"/>
</dbReference>
<evidence type="ECO:0000256" key="11">
    <source>
        <dbReference type="ARBA" id="ARBA00023136"/>
    </source>
</evidence>
<dbReference type="SUPFAM" id="SSF55856">
    <property type="entry name" value="Cytochrome b5-like heme/steroid binding domain"/>
    <property type="match status" value="1"/>
</dbReference>
<dbReference type="GO" id="GO:0006636">
    <property type="term" value="P:unsaturated fatty acid biosynthetic process"/>
    <property type="evidence" value="ECO:0000318"/>
    <property type="project" value="GO_Central"/>
</dbReference>
<keyword evidence="5" id="KW-0479">Metal-binding</keyword>
<evidence type="ECO:0000259" key="14">
    <source>
        <dbReference type="PROSITE" id="PS50255"/>
    </source>
</evidence>
<dbReference type="PaxDb" id="44689-DDB0238338"/>
<dbReference type="VEuPathDB" id="AmoebaDB:DDB_G0288801"/>
<dbReference type="GO" id="GO:0005506">
    <property type="term" value="F:iron ion binding"/>
    <property type="evidence" value="ECO:0000318"/>
    <property type="project" value="GO_Central"/>
</dbReference>
<comment type="caution">
    <text evidence="15">The sequence shown here is derived from an EMBL/GenBank/DDBJ whole genome shotgun (WGS) entry which is preliminary data.</text>
</comment>
<feature type="transmembrane region" description="Helical" evidence="13">
    <location>
        <begin position="126"/>
        <end position="147"/>
    </location>
</feature>
<keyword evidence="12" id="KW-0275">Fatty acid biosynthesis</keyword>
<evidence type="ECO:0000256" key="7">
    <source>
        <dbReference type="ARBA" id="ARBA00022989"/>
    </source>
</evidence>
<dbReference type="InterPro" id="IPR015876">
    <property type="entry name" value="Acyl-CoA_DS"/>
</dbReference>
<evidence type="ECO:0000256" key="6">
    <source>
        <dbReference type="ARBA" id="ARBA00022832"/>
    </source>
</evidence>
<dbReference type="InParanoid" id="Q54IE9"/>
<dbReference type="InterPro" id="IPR001199">
    <property type="entry name" value="Cyt_B5-like_heme/steroid-bd"/>
</dbReference>
<dbReference type="GO" id="GO:0005789">
    <property type="term" value="C:endoplasmic reticulum membrane"/>
    <property type="evidence" value="ECO:0000318"/>
    <property type="project" value="GO_Central"/>
</dbReference>
<evidence type="ECO:0000256" key="1">
    <source>
        <dbReference type="ARBA" id="ARBA00004141"/>
    </source>
</evidence>
<sequence length="701" mass="80886">MISSPITSCTEAIEMISKLPQEVFEKSTRTATKKLLASIGLVTIGTYLVYALPWYLLPIGWIFMGTACCGLFSVGYACGNDLFFKNKFVNYVVGTICMLPLMYPLAYWKKRIEKKATASRDFVREIASGNFWFLSSLLQWLSLNFSFKFSKSMMVSVSFLYVFIALFFPIMTYSMGIWGLFKYYLIPLFVYHFWMSTFLKASSLSSVASKPTFFALPRWVQYLTQDFNIGVTLSHMSQNLGVPSYKWKDAYNLLKKEYENITELSFASLLINLPPVVQHVEPKNSTLSVELDEKKQDETSSSNLFDPVTHPFGLLKVDPSKPFHERINWNVAIFLCGTPFLALYGILTTPFITKTYITAFLAYYISGMGITAGYHRLFSHRSYRASLPVRIVLMLMGTSTFEGSVFEWCQDHRAHHRFTDTDKDPYNVKKGLFYSHMGWMLFKRIPGDADISDLKADPVLRFQHKYFIPLAFSLGWFLPMFICGFGWNDWKGGFFIAGVASKVLMMQCTFCINSLAHYLGEATYTDQRSPRDSFITSLVTFGEGYHNFHHEFPYDYRNGIHMSAYDPGKWLINFLSWFGFAYELKRFPSELFAKGKIQMQEKTIKKLRDQLYWGKPLDQLPSFTRAQVKEKCQKEKKQLLIIEDVIYDMSEFAEKHPGGKQYIDDYIGKDATKAFNGLVYNHSFAARNYLDLYRVALLSNE</sequence>
<gene>
    <name evidence="15" type="ORF">DDB_G0288801</name>
</gene>
<dbReference type="PhylomeDB" id="Q54IE9"/>
<feature type="transmembrane region" description="Helical" evidence="13">
    <location>
        <begin position="35"/>
        <end position="53"/>
    </location>
</feature>
<keyword evidence="10" id="KW-0443">Lipid metabolism</keyword>
<dbReference type="InterPro" id="IPR036400">
    <property type="entry name" value="Cyt_B5-like_heme/steroid_sf"/>
</dbReference>
<evidence type="ECO:0000256" key="13">
    <source>
        <dbReference type="SAM" id="Phobius"/>
    </source>
</evidence>
<comment type="similarity">
    <text evidence="2">Belongs to the fatty acid desaturase type 1 family.</text>
</comment>